<accession>A0A0F7KRI8</accession>
<reference evidence="2" key="1">
    <citation type="submission" date="2015-05" db="EMBL/GenBank/DDBJ databases">
        <title>The complete genome of Altererythrobacter atlanticus strain 26DY36.</title>
        <authorList>
            <person name="Wu Y.-H."/>
            <person name="Cheng H."/>
            <person name="Wu X.-W."/>
        </authorList>
    </citation>
    <scope>NUCLEOTIDE SEQUENCE [LARGE SCALE GENOMIC DNA]</scope>
    <source>
        <strain evidence="2">26DY36</strain>
    </source>
</reference>
<protein>
    <submittedName>
        <fullName evidence="2">Uncharacterized protein</fullName>
    </submittedName>
</protein>
<dbReference type="STRING" id="1267766.WYH_01173"/>
<evidence type="ECO:0000256" key="1">
    <source>
        <dbReference type="SAM" id="MobiDB-lite"/>
    </source>
</evidence>
<feature type="region of interest" description="Disordered" evidence="1">
    <location>
        <begin position="48"/>
        <end position="80"/>
    </location>
</feature>
<sequence>MRPMIAQPGPENMRARIMVMVNRAARRSLGPGTGLICLALSACVPAAPEPTPAPQQAPASTPQPSPAPKPTPTSTARPVTAAIPTPTHENWMDAPQTPGDWTYSAGANGGTAMFGVAGQQPRLTLRCDRSAGSVTISRTGHAVAALPMQILTETRERALDAVPTGGEPGAIAATLPATDSLLDAIAFSKGRFAVEIAGLESLFIPAWPEITRVIEDCR</sequence>
<dbReference type="PATRIC" id="fig|1267766.3.peg.1180"/>
<dbReference type="KEGG" id="aay:WYH_01173"/>
<feature type="compositionally biased region" description="Pro residues" evidence="1">
    <location>
        <begin position="48"/>
        <end position="71"/>
    </location>
</feature>
<organism evidence="2 3">
    <name type="scientific">Croceibacterium atlanticum</name>
    <dbReference type="NCBI Taxonomy" id="1267766"/>
    <lineage>
        <taxon>Bacteria</taxon>
        <taxon>Pseudomonadati</taxon>
        <taxon>Pseudomonadota</taxon>
        <taxon>Alphaproteobacteria</taxon>
        <taxon>Sphingomonadales</taxon>
        <taxon>Erythrobacteraceae</taxon>
        <taxon>Croceibacterium</taxon>
    </lineage>
</organism>
<evidence type="ECO:0000313" key="3">
    <source>
        <dbReference type="Proteomes" id="UP000034392"/>
    </source>
</evidence>
<proteinExistence type="predicted"/>
<dbReference type="Proteomes" id="UP000034392">
    <property type="component" value="Chromosome"/>
</dbReference>
<evidence type="ECO:0000313" key="2">
    <source>
        <dbReference type="EMBL" id="AKH42219.1"/>
    </source>
</evidence>
<keyword evidence="3" id="KW-1185">Reference proteome</keyword>
<gene>
    <name evidence="2" type="ORF">WYH_01173</name>
</gene>
<dbReference type="AlphaFoldDB" id="A0A0F7KRI8"/>
<dbReference type="EMBL" id="CP011452">
    <property type="protein sequence ID" value="AKH42219.1"/>
    <property type="molecule type" value="Genomic_DNA"/>
</dbReference>
<name>A0A0F7KRI8_9SPHN</name>
<dbReference type="RefSeq" id="WP_235980190.1">
    <property type="nucleotide sequence ID" value="NZ_JACIJL010000009.1"/>
</dbReference>